<proteinExistence type="predicted"/>
<sequence>MLRAFFGRHRTGSTWSRSILADATIALGLTTLTVHVPEQWDGYATIGDKVRAEKPDVLVMTNCRQEDFDSLPPLVGLNVIRDPRDIIVSGYFSHLHSHPEKLFGITFTNLVEHRKALKELSEDEGLYREIEFSGLFLDPMSAWNYANPGVLELRMEEILADTRGSWDRALRHLGLVVPAKGERLRTAAFHWNLAPRRRTPKPLALARRVLPRAPLHALPSTYVDSAVNRFTFAKMSKGRQPGQVDVTSHYRRGIPGDWPDHLTDDHLKAISARYGDLVERLGYGATQQR</sequence>
<evidence type="ECO:0008006" key="3">
    <source>
        <dbReference type="Google" id="ProtNLM"/>
    </source>
</evidence>
<evidence type="ECO:0000313" key="1">
    <source>
        <dbReference type="EMBL" id="MBB5867143.1"/>
    </source>
</evidence>
<dbReference type="EMBL" id="JACHMN010000001">
    <property type="protein sequence ID" value="MBB5867143.1"/>
    <property type="molecule type" value="Genomic_DNA"/>
</dbReference>
<dbReference type="Proteomes" id="UP000587527">
    <property type="component" value="Unassembled WGS sequence"/>
</dbReference>
<dbReference type="SUPFAM" id="SSF52540">
    <property type="entry name" value="P-loop containing nucleoside triphosphate hydrolases"/>
    <property type="match status" value="1"/>
</dbReference>
<dbReference type="AlphaFoldDB" id="A0A841BJD0"/>
<evidence type="ECO:0000313" key="2">
    <source>
        <dbReference type="Proteomes" id="UP000587527"/>
    </source>
</evidence>
<gene>
    <name evidence="1" type="ORF">F4553_000522</name>
</gene>
<dbReference type="InterPro" id="IPR027417">
    <property type="entry name" value="P-loop_NTPase"/>
</dbReference>
<organism evidence="1 2">
    <name type="scientific">Allocatelliglobosispora scoriae</name>
    <dbReference type="NCBI Taxonomy" id="643052"/>
    <lineage>
        <taxon>Bacteria</taxon>
        <taxon>Bacillati</taxon>
        <taxon>Actinomycetota</taxon>
        <taxon>Actinomycetes</taxon>
        <taxon>Micromonosporales</taxon>
        <taxon>Micromonosporaceae</taxon>
        <taxon>Allocatelliglobosispora</taxon>
    </lineage>
</organism>
<dbReference type="Gene3D" id="3.40.50.300">
    <property type="entry name" value="P-loop containing nucleotide triphosphate hydrolases"/>
    <property type="match status" value="1"/>
</dbReference>
<reference evidence="1 2" key="1">
    <citation type="submission" date="2020-08" db="EMBL/GenBank/DDBJ databases">
        <title>Sequencing the genomes of 1000 actinobacteria strains.</title>
        <authorList>
            <person name="Klenk H.-P."/>
        </authorList>
    </citation>
    <scope>NUCLEOTIDE SEQUENCE [LARGE SCALE GENOMIC DNA]</scope>
    <source>
        <strain evidence="1 2">DSM 45362</strain>
    </source>
</reference>
<name>A0A841BJD0_9ACTN</name>
<keyword evidence="2" id="KW-1185">Reference proteome</keyword>
<accession>A0A841BJD0</accession>
<comment type="caution">
    <text evidence="1">The sequence shown here is derived from an EMBL/GenBank/DDBJ whole genome shotgun (WGS) entry which is preliminary data.</text>
</comment>
<protein>
    <recommendedName>
        <fullName evidence="3">Sulfotransferase domain-containing protein</fullName>
    </recommendedName>
</protein>
<dbReference type="RefSeq" id="WP_184831541.1">
    <property type="nucleotide sequence ID" value="NZ_JACHMN010000001.1"/>
</dbReference>